<dbReference type="KEGG" id="msto:MSTO_42230"/>
<evidence type="ECO:0000256" key="1">
    <source>
        <dbReference type="SAM" id="Phobius"/>
    </source>
</evidence>
<dbReference type="Pfam" id="PF20401">
    <property type="entry name" value="Rhomboid_2"/>
    <property type="match status" value="1"/>
</dbReference>
<feature type="transmembrane region" description="Helical" evidence="1">
    <location>
        <begin position="233"/>
        <end position="255"/>
    </location>
</feature>
<reference evidence="2 3" key="1">
    <citation type="journal article" date="2019" name="Emerg. Microbes Infect.">
        <title>Comprehensive subspecies identification of 175 nontuberculous mycobacteria species based on 7547 genomic profiles.</title>
        <authorList>
            <person name="Matsumoto Y."/>
            <person name="Kinjo T."/>
            <person name="Motooka D."/>
            <person name="Nabeya D."/>
            <person name="Jung N."/>
            <person name="Uechi K."/>
            <person name="Horii T."/>
            <person name="Iida T."/>
            <person name="Fujita J."/>
            <person name="Nakamura S."/>
        </authorList>
    </citation>
    <scope>NUCLEOTIDE SEQUENCE [LARGE SCALE GENOMIC DNA]</scope>
    <source>
        <strain evidence="2 3">JCM 17783</strain>
    </source>
</reference>
<feature type="transmembrane region" description="Helical" evidence="1">
    <location>
        <begin position="109"/>
        <end position="126"/>
    </location>
</feature>
<dbReference type="Proteomes" id="UP000467130">
    <property type="component" value="Chromosome"/>
</dbReference>
<evidence type="ECO:0008006" key="4">
    <source>
        <dbReference type="Google" id="ProtNLM"/>
    </source>
</evidence>
<feature type="transmembrane region" description="Helical" evidence="1">
    <location>
        <begin position="43"/>
        <end position="65"/>
    </location>
</feature>
<dbReference type="AlphaFoldDB" id="A0A7I7QCH5"/>
<accession>A0A7I7QCH5</accession>
<feature type="transmembrane region" description="Helical" evidence="1">
    <location>
        <begin position="132"/>
        <end position="154"/>
    </location>
</feature>
<evidence type="ECO:0000313" key="3">
    <source>
        <dbReference type="Proteomes" id="UP000467130"/>
    </source>
</evidence>
<name>A0A7I7QCH5_9MYCO</name>
<keyword evidence="1" id="KW-0472">Membrane</keyword>
<dbReference type="EMBL" id="AP022587">
    <property type="protein sequence ID" value="BBY24018.1"/>
    <property type="molecule type" value="Genomic_DNA"/>
</dbReference>
<feature type="transmembrane region" description="Helical" evidence="1">
    <location>
        <begin position="198"/>
        <end position="226"/>
    </location>
</feature>
<organism evidence="2 3">
    <name type="scientific">Mycobacterium stomatepiae</name>
    <dbReference type="NCBI Taxonomy" id="470076"/>
    <lineage>
        <taxon>Bacteria</taxon>
        <taxon>Bacillati</taxon>
        <taxon>Actinomycetota</taxon>
        <taxon>Actinomycetes</taxon>
        <taxon>Mycobacteriales</taxon>
        <taxon>Mycobacteriaceae</taxon>
        <taxon>Mycobacterium</taxon>
        <taxon>Mycobacterium simiae complex</taxon>
    </lineage>
</organism>
<evidence type="ECO:0000313" key="2">
    <source>
        <dbReference type="EMBL" id="BBY24018.1"/>
    </source>
</evidence>
<sequence>MADMAANPHADHWPPIPVRAAGKSVSAVLRIENRRSTLRAQMLSVAAWLPATIVYAVMLLGVSFLLTALGPHAHDVAVREMSTNLHNLAHGHVVTLVGSAFISDGGHVLFWLPGLVCLLALGELIWRSKGLVVAFTLGHIGATLIVAAWLTTALKAGWLPMSLARATDVGMSYGAVCVLGALTASIPPRWRPIWIGWWLGNAVAAALSADFTALGHVVALLLGIALSIRLRSILHWTLIHSLLLVVGSAFGYMVLCGPAGPAPTAGAAGALIALVAAWILRSRDNAPRALTGRSAFVPQPAQS</sequence>
<proteinExistence type="predicted"/>
<dbReference type="InterPro" id="IPR046862">
    <property type="entry name" value="Rhomboid_2"/>
</dbReference>
<gene>
    <name evidence="2" type="ORF">MSTO_42230</name>
</gene>
<keyword evidence="1" id="KW-0812">Transmembrane</keyword>
<keyword evidence="3" id="KW-1185">Reference proteome</keyword>
<feature type="transmembrane region" description="Helical" evidence="1">
    <location>
        <begin position="261"/>
        <end position="280"/>
    </location>
</feature>
<protein>
    <recommendedName>
        <fullName evidence="4">Transmembrane protein</fullName>
    </recommendedName>
</protein>
<keyword evidence="1" id="KW-1133">Transmembrane helix</keyword>